<accession>A0A3B0XR45</accession>
<organism evidence="1">
    <name type="scientific">hydrothermal vent metagenome</name>
    <dbReference type="NCBI Taxonomy" id="652676"/>
    <lineage>
        <taxon>unclassified sequences</taxon>
        <taxon>metagenomes</taxon>
        <taxon>ecological metagenomes</taxon>
    </lineage>
</organism>
<name>A0A3B0XR45_9ZZZZ</name>
<gene>
    <name evidence="1" type="ORF">MNBD_GAMMA10-2610</name>
</gene>
<reference evidence="1" key="1">
    <citation type="submission" date="2018-06" db="EMBL/GenBank/DDBJ databases">
        <authorList>
            <person name="Zhirakovskaya E."/>
        </authorList>
    </citation>
    <scope>NUCLEOTIDE SEQUENCE</scope>
</reference>
<sequence length="270" mass="31171">HDHIACFSHLAEKLNQFFDGAHPTKNSYYQHEDVLKTIKPARTIYTGNYIFNQQGMRHFIPFASLKLRMAGPTLGRIIKADAGEQFVSANLPMLHNRTVSSTGKAEFRPGISHKKANIDISDEFNRQFFGDVMLFSMQELCEMGYPEKKIPLDIIGETVRNMIKFMLDKYSTRHHDIEKNIETLTSLINNPQHWWNENMQQEAGVKSAKLHFNHFLNNINLNFGKNASGYKFIHSSSNQSMYTKKIVDAIISFPDDRSSWKHTLKNYAIK</sequence>
<dbReference type="EMBL" id="UOFJ01000548">
    <property type="protein sequence ID" value="VAW70708.1"/>
    <property type="molecule type" value="Genomic_DNA"/>
</dbReference>
<proteinExistence type="predicted"/>
<dbReference type="AlphaFoldDB" id="A0A3B0XR45"/>
<feature type="non-terminal residue" evidence="1">
    <location>
        <position position="1"/>
    </location>
</feature>
<protein>
    <submittedName>
        <fullName evidence="1">Uncharacterized protein</fullName>
    </submittedName>
</protein>
<evidence type="ECO:0000313" key="1">
    <source>
        <dbReference type="EMBL" id="VAW70708.1"/>
    </source>
</evidence>